<evidence type="ECO:0000313" key="9">
    <source>
        <dbReference type="Proteomes" id="UP000623215"/>
    </source>
</evidence>
<name>A0A833EDF2_9EURY</name>
<dbReference type="Pfam" id="PF03773">
    <property type="entry name" value="ArsP_1"/>
    <property type="match status" value="1"/>
</dbReference>
<dbReference type="Proteomes" id="UP000623215">
    <property type="component" value="Unassembled WGS sequence"/>
</dbReference>
<keyword evidence="4 7" id="KW-0812">Transmembrane</keyword>
<keyword evidence="5 7" id="KW-1133">Transmembrane helix</keyword>
<feature type="transmembrane region" description="Helical" evidence="7">
    <location>
        <begin position="24"/>
        <end position="44"/>
    </location>
</feature>
<gene>
    <name evidence="8" type="ORF">EYH55_01240</name>
</gene>
<evidence type="ECO:0000313" key="8">
    <source>
        <dbReference type="EMBL" id="HIQ32093.1"/>
    </source>
</evidence>
<keyword evidence="3" id="KW-1003">Cell membrane</keyword>
<evidence type="ECO:0000256" key="2">
    <source>
        <dbReference type="ARBA" id="ARBA00006386"/>
    </source>
</evidence>
<comment type="subcellular location">
    <subcellularLocation>
        <location evidence="1">Cell membrane</location>
        <topology evidence="1">Multi-pass membrane protein</topology>
    </subcellularLocation>
</comment>
<feature type="transmembrane region" description="Helical" evidence="7">
    <location>
        <begin position="208"/>
        <end position="226"/>
    </location>
</feature>
<evidence type="ECO:0000256" key="4">
    <source>
        <dbReference type="ARBA" id="ARBA00022692"/>
    </source>
</evidence>
<feature type="transmembrane region" description="Helical" evidence="7">
    <location>
        <begin position="64"/>
        <end position="88"/>
    </location>
</feature>
<accession>A0A833EDF2</accession>
<dbReference type="PANTHER" id="PTHR43299">
    <property type="entry name" value="UPF0718 PROTEIN YRAQ"/>
    <property type="match status" value="1"/>
</dbReference>
<evidence type="ECO:0000256" key="5">
    <source>
        <dbReference type="ARBA" id="ARBA00022989"/>
    </source>
</evidence>
<evidence type="ECO:0000256" key="7">
    <source>
        <dbReference type="SAM" id="Phobius"/>
    </source>
</evidence>
<dbReference type="EMBL" id="DQVW01000016">
    <property type="protein sequence ID" value="HIQ32093.1"/>
    <property type="molecule type" value="Genomic_DNA"/>
</dbReference>
<evidence type="ECO:0000256" key="1">
    <source>
        <dbReference type="ARBA" id="ARBA00004651"/>
    </source>
</evidence>
<keyword evidence="6 7" id="KW-0472">Membrane</keyword>
<comment type="caution">
    <text evidence="8">The sequence shown here is derived from an EMBL/GenBank/DDBJ whole genome shotgun (WGS) entry which is preliminary data.</text>
</comment>
<feature type="transmembrane region" description="Helical" evidence="7">
    <location>
        <begin position="167"/>
        <end position="188"/>
    </location>
</feature>
<dbReference type="GO" id="GO:0005886">
    <property type="term" value="C:plasma membrane"/>
    <property type="evidence" value="ECO:0007669"/>
    <property type="project" value="UniProtKB-SubCell"/>
</dbReference>
<organism evidence="8 9">
    <name type="scientific">Methanothermococcus okinawensis</name>
    <dbReference type="NCBI Taxonomy" id="155863"/>
    <lineage>
        <taxon>Archaea</taxon>
        <taxon>Methanobacteriati</taxon>
        <taxon>Methanobacteriota</taxon>
        <taxon>Methanomada group</taxon>
        <taxon>Methanococci</taxon>
        <taxon>Methanococcales</taxon>
        <taxon>Methanococcaceae</taxon>
        <taxon>Methanothermococcus</taxon>
    </lineage>
</organism>
<evidence type="ECO:0000256" key="6">
    <source>
        <dbReference type="ARBA" id="ARBA00023136"/>
    </source>
</evidence>
<proteinExistence type="inferred from homology"/>
<sequence>MDISGALLYALEVMLKTVFDYLNFNRLIALTFSFLMAGGIATMINRRFILKYFGPDTPKGISYLVAALSGCILVVCSCTVLPLISSLYKRGASIGPLTTLLFSAPAINILAIFYSAAVFGWDIGFLRALYAIIFSILIGVTMELLFERGKKKEGKILRGRVGSVTSRPWYQTVIFFLIQLLILLTITASPKFMPFLNIPVYEGILSKHVVTALLILLLVVVVKRWYKPEEIKSWLLESYMLARTLFPLLIIGVAIAGLISVFIPPEYISRYVGENTITSNFLASLVGALMYFATLTEVPIVKTLMDLGMDVGPAMALLLAGPSLSIPTVLTLSRIWGVVKTLTYLTLVVILSTFAGYITGIILG</sequence>
<feature type="transmembrane region" description="Helical" evidence="7">
    <location>
        <begin position="342"/>
        <end position="363"/>
    </location>
</feature>
<feature type="transmembrane region" description="Helical" evidence="7">
    <location>
        <begin position="277"/>
        <end position="295"/>
    </location>
</feature>
<feature type="transmembrane region" description="Helical" evidence="7">
    <location>
        <begin position="246"/>
        <end position="265"/>
    </location>
</feature>
<dbReference type="InterPro" id="IPR005524">
    <property type="entry name" value="DUF318"/>
</dbReference>
<dbReference type="PANTHER" id="PTHR43299:SF1">
    <property type="entry name" value="UPF0718 PROTEIN YRAQ"/>
    <property type="match status" value="1"/>
</dbReference>
<protein>
    <submittedName>
        <fullName evidence="8">Permease</fullName>
    </submittedName>
</protein>
<feature type="transmembrane region" description="Helical" evidence="7">
    <location>
        <begin position="127"/>
        <end position="146"/>
    </location>
</feature>
<feature type="transmembrane region" description="Helical" evidence="7">
    <location>
        <begin position="316"/>
        <end position="336"/>
    </location>
</feature>
<feature type="transmembrane region" description="Helical" evidence="7">
    <location>
        <begin position="100"/>
        <end position="121"/>
    </location>
</feature>
<evidence type="ECO:0000256" key="3">
    <source>
        <dbReference type="ARBA" id="ARBA00022475"/>
    </source>
</evidence>
<comment type="similarity">
    <text evidence="2">Belongs to the UPF0718 family.</text>
</comment>
<dbReference type="AlphaFoldDB" id="A0A833EDF2"/>
<reference evidence="8" key="1">
    <citation type="journal article" date="2020" name="ISME J.">
        <title>Gammaproteobacteria mediating utilization of methyl-, sulfur- and petroleum organic compounds in deep ocean hydrothermal plumes.</title>
        <authorList>
            <person name="Zhou Z."/>
            <person name="Liu Y."/>
            <person name="Pan J."/>
            <person name="Cron B.R."/>
            <person name="Toner B.M."/>
            <person name="Anantharaman K."/>
            <person name="Breier J.A."/>
            <person name="Dick G.J."/>
            <person name="Li M."/>
        </authorList>
    </citation>
    <scope>NUCLEOTIDE SEQUENCE</scope>
    <source>
        <strain evidence="8">SZUA-1534</strain>
    </source>
</reference>